<dbReference type="EMBL" id="AP012279">
    <property type="protein sequence ID" value="BAL77802.1"/>
    <property type="molecule type" value="Genomic_DNA"/>
</dbReference>
<protein>
    <submittedName>
        <fullName evidence="1">TPR repeat-containing protein</fullName>
    </submittedName>
</protein>
<keyword evidence="2" id="KW-1185">Reference proteome</keyword>
<dbReference type="SUPFAM" id="SSF48452">
    <property type="entry name" value="TPR-like"/>
    <property type="match status" value="1"/>
</dbReference>
<dbReference type="AlphaFoldDB" id="A0AAI8MGU9"/>
<accession>A0AAI8MGU9</accession>
<reference evidence="1 2" key="1">
    <citation type="journal article" date="2012" name="Microbes Environ.">
        <title>Complete genome sequence of Bradyrhizobium sp. S23321: insights into symbiosis evolution in soil oligotrophs.</title>
        <authorList>
            <person name="Okubo T."/>
            <person name="Tsukui T."/>
            <person name="Maita H."/>
            <person name="Okamoto S."/>
            <person name="Oshima K."/>
            <person name="Fujisawa T."/>
            <person name="Saito A."/>
            <person name="Futamata H."/>
            <person name="Hattori R."/>
            <person name="Shimomura Y."/>
            <person name="Haruta S."/>
            <person name="Morimoto S."/>
            <person name="Wang Y."/>
            <person name="Sakai Y."/>
            <person name="Hattori M."/>
            <person name="Aizawa S."/>
            <person name="Nagashima K.V.P."/>
            <person name="Masuda S."/>
            <person name="Hattori T."/>
            <person name="Yamashita A."/>
            <person name="Bao Z."/>
            <person name="Hayatsu M."/>
            <person name="Kajiya-Kanegae H."/>
            <person name="Yoshinaga I."/>
            <person name="Sakamoto K."/>
            <person name="Toyota K."/>
            <person name="Nakao M."/>
            <person name="Kohara M."/>
            <person name="Anda M."/>
            <person name="Niwa R."/>
            <person name="Jung-Hwan P."/>
            <person name="Sameshima-Saito R."/>
            <person name="Tokuda S."/>
            <person name="Yamamoto S."/>
            <person name="Yamamoto S."/>
            <person name="Yokoyama T."/>
            <person name="Akutsu T."/>
            <person name="Nakamura Y."/>
            <person name="Nakahira-Yanaka Y."/>
            <person name="Takada Hoshino Y."/>
            <person name="Hirakawa H."/>
            <person name="Mitsui H."/>
            <person name="Terasawa K."/>
            <person name="Itakura M."/>
            <person name="Sato S."/>
            <person name="Ikeda-Ohtsubo W."/>
            <person name="Sakakura N."/>
            <person name="Kaminuma E."/>
            <person name="Minamisawa K."/>
        </authorList>
    </citation>
    <scope>NUCLEOTIDE SEQUENCE [LARGE SCALE GENOMIC DNA]</scope>
    <source>
        <strain evidence="1 2">S23321</strain>
    </source>
</reference>
<proteinExistence type="predicted"/>
<evidence type="ECO:0000313" key="2">
    <source>
        <dbReference type="Proteomes" id="UP000007886"/>
    </source>
</evidence>
<name>A0AAI8MGU9_9BRAD</name>
<dbReference type="KEGG" id="brs:S23_46080"/>
<dbReference type="InterPro" id="IPR011990">
    <property type="entry name" value="TPR-like_helical_dom_sf"/>
</dbReference>
<gene>
    <name evidence="1" type="ORF">S23_46080</name>
</gene>
<evidence type="ECO:0000313" key="1">
    <source>
        <dbReference type="EMBL" id="BAL77802.1"/>
    </source>
</evidence>
<organism evidence="1 2">
    <name type="scientific">Bradyrhizobium cosmicum</name>
    <dbReference type="NCBI Taxonomy" id="1404864"/>
    <lineage>
        <taxon>Bacteria</taxon>
        <taxon>Pseudomonadati</taxon>
        <taxon>Pseudomonadota</taxon>
        <taxon>Alphaproteobacteria</taxon>
        <taxon>Hyphomicrobiales</taxon>
        <taxon>Nitrobacteraceae</taxon>
        <taxon>Bradyrhizobium</taxon>
    </lineage>
</organism>
<dbReference type="Gene3D" id="1.25.40.10">
    <property type="entry name" value="Tetratricopeptide repeat domain"/>
    <property type="match status" value="1"/>
</dbReference>
<dbReference type="Proteomes" id="UP000007886">
    <property type="component" value="Chromosome"/>
</dbReference>
<sequence>MDARYEQSWIIVIAMLADTDAINFGELPPEIDALLQQGVISYRRDPIEADRIFRQALDAAPTELAVYFCLYKIHTYRGYLDEAQEMAERGLREAALQAGWKADWRSWQPQDELPEGAGRFALYTLKALAFIHLRKDNRKQAHEFLIALRRLDPAGAVGWPVVAALADGLQ</sequence>